<feature type="region of interest" description="Disordered" evidence="6">
    <location>
        <begin position="402"/>
        <end position="429"/>
    </location>
</feature>
<feature type="compositionally biased region" description="Polar residues" evidence="6">
    <location>
        <begin position="368"/>
        <end position="379"/>
    </location>
</feature>
<dbReference type="PANTHER" id="PTHR45973">
    <property type="entry name" value="PROTEIN PHOSPHATASE 1 REGULATORY SUBUNIT SDS22-RELATED"/>
    <property type="match status" value="1"/>
</dbReference>
<dbReference type="InterPro" id="IPR001611">
    <property type="entry name" value="Leu-rich_rpt"/>
</dbReference>
<gene>
    <name evidence="8" type="primary">LOC34622510</name>
</gene>
<feature type="region of interest" description="Disordered" evidence="6">
    <location>
        <begin position="447"/>
        <end position="505"/>
    </location>
</feature>
<feature type="compositionally biased region" description="Low complexity" evidence="6">
    <location>
        <begin position="487"/>
        <end position="505"/>
    </location>
</feature>
<feature type="compositionally biased region" description="Low complexity" evidence="6">
    <location>
        <begin position="308"/>
        <end position="345"/>
    </location>
</feature>
<keyword evidence="3" id="KW-0677">Repeat</keyword>
<dbReference type="SUPFAM" id="SSF52058">
    <property type="entry name" value="L domain-like"/>
    <property type="match status" value="1"/>
</dbReference>
<dbReference type="Gene3D" id="3.80.10.10">
    <property type="entry name" value="Ribonuclease Inhibitor"/>
    <property type="match status" value="1"/>
</dbReference>
<dbReference type="RefSeq" id="XP_026192435.1">
    <property type="nucleotide sequence ID" value="XM_026336650.1"/>
</dbReference>
<evidence type="ECO:0000256" key="3">
    <source>
        <dbReference type="ARBA" id="ARBA00022737"/>
    </source>
</evidence>
<evidence type="ECO:0000256" key="6">
    <source>
        <dbReference type="SAM" id="MobiDB-lite"/>
    </source>
</evidence>
<dbReference type="InterPro" id="IPR032675">
    <property type="entry name" value="LRR_dom_sf"/>
</dbReference>
<dbReference type="Pfam" id="PF12799">
    <property type="entry name" value="LRR_4"/>
    <property type="match status" value="1"/>
</dbReference>
<evidence type="ECO:0000313" key="8">
    <source>
        <dbReference type="RefSeq" id="XP_026192435.1"/>
    </source>
</evidence>
<evidence type="ECO:0000256" key="5">
    <source>
        <dbReference type="ARBA" id="ARBA00023273"/>
    </source>
</evidence>
<reference evidence="8" key="1">
    <citation type="submission" date="2025-08" db="UniProtKB">
        <authorList>
            <consortium name="RefSeq"/>
        </authorList>
    </citation>
    <scope>IDENTIFICATION</scope>
</reference>
<dbReference type="Proteomes" id="UP000515125">
    <property type="component" value="Unplaced"/>
</dbReference>
<dbReference type="AlphaFoldDB" id="A0A6P6RZA0"/>
<feature type="compositionally biased region" description="Polar residues" evidence="6">
    <location>
        <begin position="289"/>
        <end position="303"/>
    </location>
</feature>
<organism evidence="7 8">
    <name type="scientific">Cyclospora cayetanensis</name>
    <dbReference type="NCBI Taxonomy" id="88456"/>
    <lineage>
        <taxon>Eukaryota</taxon>
        <taxon>Sar</taxon>
        <taxon>Alveolata</taxon>
        <taxon>Apicomplexa</taxon>
        <taxon>Conoidasida</taxon>
        <taxon>Coccidia</taxon>
        <taxon>Eucoccidiorida</taxon>
        <taxon>Eimeriorina</taxon>
        <taxon>Eimeriidae</taxon>
        <taxon>Cyclospora</taxon>
    </lineage>
</organism>
<evidence type="ECO:0000256" key="4">
    <source>
        <dbReference type="ARBA" id="ARBA00023069"/>
    </source>
</evidence>
<dbReference type="OrthoDB" id="1904536at2759"/>
<evidence type="ECO:0000313" key="7">
    <source>
        <dbReference type="Proteomes" id="UP000515125"/>
    </source>
</evidence>
<keyword evidence="7" id="KW-1185">Reference proteome</keyword>
<protein>
    <submittedName>
        <fullName evidence="8">Dynein assembly factor 1, axonemal</fullName>
    </submittedName>
</protein>
<dbReference type="GeneID" id="34622510"/>
<evidence type="ECO:0000256" key="1">
    <source>
        <dbReference type="ARBA" id="ARBA00004138"/>
    </source>
</evidence>
<keyword evidence="4" id="KW-0969">Cilium</keyword>
<keyword evidence="2" id="KW-0433">Leucine-rich repeat</keyword>
<dbReference type="InterPro" id="IPR050576">
    <property type="entry name" value="Cilia_flagella_integrity"/>
</dbReference>
<accession>A0A6P6RZA0</accession>
<feature type="region of interest" description="Disordered" evidence="6">
    <location>
        <begin position="269"/>
        <end position="389"/>
    </location>
</feature>
<comment type="subcellular location">
    <subcellularLocation>
        <location evidence="1">Cell projection</location>
        <location evidence="1">Cilium</location>
    </subcellularLocation>
</comment>
<name>A0A6P6RZA0_9EIME</name>
<sequence>MDVKVDKAPIPSHTIQWKVYGLRCAVCLAITKIEGLDGCTSLRTLCLNENCIREISGLCCLKDLRVLNLSNNFISDISGLEGCCPLLETLHLGFNQIEDEALTPLLGFKALVVLDLSHNHICKGESIEQLQSLRQLKVLYLHRNPVVSSFRHYRKRLICGFPSLTFLDDTPVKWRDRRTATAFLKGGIEAEKKELELINKEKREERTRLIDGQQRKEQRVDQNKSGSSWFRRVCEEARRAQAQPTNRCTFASRVASSETAAFRFFSDGERSSNSSQLQVPPLQLQSESTWCSTDRSLSGCSSDRSMDTPGAQAANTAANGAASPSQQTAPAAAGVTEAAAGETLTQHSVQRAGVAPDTPGKTEAATATPCQSAANVSTGNAGGQEDRAKMAAEPAAAVLPNEAALPDAGRSDAPGIGEETSTLADKTTAVEEAATPQETMTYTAITEAAATTDEPPDRALRGNTRSDVPSETIDPRSAASCERASDATEAAHSAEAESTASQKEY</sequence>
<dbReference type="SMART" id="SM00365">
    <property type="entry name" value="LRR_SD22"/>
    <property type="match status" value="3"/>
</dbReference>
<feature type="compositionally biased region" description="Low complexity" evidence="6">
    <location>
        <begin position="271"/>
        <end position="288"/>
    </location>
</feature>
<proteinExistence type="predicted"/>
<dbReference type="PROSITE" id="PS51450">
    <property type="entry name" value="LRR"/>
    <property type="match status" value="3"/>
</dbReference>
<evidence type="ECO:0000256" key="2">
    <source>
        <dbReference type="ARBA" id="ARBA00022614"/>
    </source>
</evidence>
<dbReference type="PANTHER" id="PTHR45973:SF9">
    <property type="entry name" value="LEUCINE-RICH REPEAT-CONTAINING PROTEIN 46"/>
    <property type="match status" value="1"/>
</dbReference>
<dbReference type="InterPro" id="IPR025875">
    <property type="entry name" value="Leu-rich_rpt_4"/>
</dbReference>
<keyword evidence="5" id="KW-0966">Cell projection</keyword>